<keyword evidence="7" id="KW-1185">Reference proteome</keyword>
<dbReference type="InterPro" id="IPR013207">
    <property type="entry name" value="LGFP"/>
</dbReference>
<proteinExistence type="inferred from homology"/>
<feature type="region of interest" description="Disordered" evidence="2">
    <location>
        <begin position="409"/>
        <end position="448"/>
    </location>
</feature>
<dbReference type="SUPFAM" id="SSF55846">
    <property type="entry name" value="N-acetylmuramoyl-L-alanine amidase-like"/>
    <property type="match status" value="1"/>
</dbReference>
<evidence type="ECO:0008006" key="8">
    <source>
        <dbReference type="Google" id="ProtNLM"/>
    </source>
</evidence>
<evidence type="ECO:0000259" key="5">
    <source>
        <dbReference type="SMART" id="SM00701"/>
    </source>
</evidence>
<dbReference type="PANTHER" id="PTHR11022:SF41">
    <property type="entry name" value="PEPTIDOGLYCAN-RECOGNITION PROTEIN LC-RELATED"/>
    <property type="match status" value="1"/>
</dbReference>
<dbReference type="SMART" id="SM00644">
    <property type="entry name" value="Ami_2"/>
    <property type="match status" value="1"/>
</dbReference>
<dbReference type="InterPro" id="IPR002502">
    <property type="entry name" value="Amidase_domain"/>
</dbReference>
<dbReference type="Pfam" id="PF08310">
    <property type="entry name" value="LGFP"/>
    <property type="match status" value="2"/>
</dbReference>
<dbReference type="InterPro" id="IPR036505">
    <property type="entry name" value="Amidase/PGRP_sf"/>
</dbReference>
<keyword evidence="3" id="KW-0732">Signal</keyword>
<feature type="domain" description="Peptidoglycan recognition protein family" evidence="5">
    <location>
        <begin position="207"/>
        <end position="355"/>
    </location>
</feature>
<evidence type="ECO:0000313" key="7">
    <source>
        <dbReference type="Proteomes" id="UP000028504"/>
    </source>
</evidence>
<dbReference type="InterPro" id="IPR015510">
    <property type="entry name" value="PGRP"/>
</dbReference>
<feature type="chain" id="PRO_5045390462" description="Peptidoglycan recognition protein family domain-containing protein" evidence="3">
    <location>
        <begin position="29"/>
        <end position="634"/>
    </location>
</feature>
<feature type="compositionally biased region" description="Low complexity" evidence="2">
    <location>
        <begin position="421"/>
        <end position="434"/>
    </location>
</feature>
<dbReference type="CDD" id="cd06583">
    <property type="entry name" value="PGRP"/>
    <property type="match status" value="1"/>
</dbReference>
<feature type="domain" description="N-acetylmuramoyl-L-alanine amidase" evidence="4">
    <location>
        <begin position="220"/>
        <end position="384"/>
    </location>
</feature>
<dbReference type="SMART" id="SM00701">
    <property type="entry name" value="PGRP"/>
    <property type="match status" value="1"/>
</dbReference>
<dbReference type="Pfam" id="PF01510">
    <property type="entry name" value="Amidase_2"/>
    <property type="match status" value="1"/>
</dbReference>
<name>A0ABN4DGU1_9CORY</name>
<dbReference type="InterPro" id="IPR006619">
    <property type="entry name" value="PGRP_domain_met/bac"/>
</dbReference>
<organism evidence="6 7">
    <name type="scientific">Corynebacterium atypicum</name>
    <dbReference type="NCBI Taxonomy" id="191610"/>
    <lineage>
        <taxon>Bacteria</taxon>
        <taxon>Bacillati</taxon>
        <taxon>Actinomycetota</taxon>
        <taxon>Actinomycetes</taxon>
        <taxon>Mycobacteriales</taxon>
        <taxon>Corynebacteriaceae</taxon>
        <taxon>Corynebacterium</taxon>
    </lineage>
</organism>
<evidence type="ECO:0000313" key="6">
    <source>
        <dbReference type="EMBL" id="AIG64822.1"/>
    </source>
</evidence>
<protein>
    <recommendedName>
        <fullName evidence="8">Peptidoglycan recognition protein family domain-containing protein</fullName>
    </recommendedName>
</protein>
<gene>
    <name evidence="6" type="ORF">CATYP_09980</name>
</gene>
<comment type="similarity">
    <text evidence="1">Belongs to the N-acetylmuramoyl-L-alanine amidase 2 family.</text>
</comment>
<feature type="signal peptide" evidence="3">
    <location>
        <begin position="1"/>
        <end position="28"/>
    </location>
</feature>
<dbReference type="Gene3D" id="3.40.80.10">
    <property type="entry name" value="Peptidoglycan recognition protein-like"/>
    <property type="match status" value="1"/>
</dbReference>
<evidence type="ECO:0000259" key="4">
    <source>
        <dbReference type="SMART" id="SM00644"/>
    </source>
</evidence>
<dbReference type="EMBL" id="CP008944">
    <property type="protein sequence ID" value="AIG64822.1"/>
    <property type="molecule type" value="Genomic_DNA"/>
</dbReference>
<dbReference type="PANTHER" id="PTHR11022">
    <property type="entry name" value="PEPTIDOGLYCAN RECOGNITION PROTEIN"/>
    <property type="match status" value="1"/>
</dbReference>
<evidence type="ECO:0000256" key="2">
    <source>
        <dbReference type="SAM" id="MobiDB-lite"/>
    </source>
</evidence>
<sequence length="634" mass="66501">MQLRRRLLAKRSRPTLAVVMSTCLVAAAAFGGHQVLNTQSSDGDPVEVHHESASLASGANVVVDDPAVGAQGEPGPRTVKELTRDEEFSMFALTWTDAPAPVAFVRAELADGWGPWHDLEPLDEPSANGTTGTELIYIEPTHKVQVSTVGMDLVSDAAPEPVDYGSIKPVAEEQPSGPARAEDYNAQFIDGNAQAGIAPVAQTDGMPNIVSRASWRANEGWRCSQPTIDSHVSALTIHHTAGSNNYSPAQAAAQVRGIYNYHARTLGWCDIGYNALVDKFGTIYEGRYGGLTKAVQGAHAGGFNQNTWGISMMGDFTSITPPEATIEAVGKLAGWRAAVAGFDPTGSGTHYSEGTRYTKYPYDTAVHLPNIFAHRDVGLTTCPGDAGYAQMDRIRSIAKKRFDAIKAGHAGTPAQPQQNRPTAPANPVTPTTPKTEQHTDAGPLTGGDPEVTKILAGLSNQDRGEKVAALGGLAALGIAAALASPHVQAKLGELSSTPIVEGLTLSQVPAIVNKLVSLSGDSTIEKKWRSVRETFGPVLGAPRSGVTTTPGTGDSQTEYALFENGIITSSAETGAHALWGVIADTWAKQGFDLGPLGLPTSEEQSNSAGKLEAKFQGGSITYDPATGAVDINLG</sequence>
<reference evidence="6 7" key="1">
    <citation type="submission" date="2014-07" db="EMBL/GenBank/DDBJ databases">
        <title>Complete genome sequence of Corynebacterium atypicum DSM 44849: identifiction of the mycolic acid biosynthesis genes.</title>
        <authorList>
            <person name="Tippelt A."/>
            <person name="Mollmann S."/>
            <person name="Albersmeier A."/>
            <person name="Jaenicke S."/>
            <person name="Ruckert C."/>
            <person name="Tauch A."/>
        </authorList>
    </citation>
    <scope>NUCLEOTIDE SEQUENCE [LARGE SCALE GENOMIC DNA]</scope>
    <source>
        <strain evidence="6 7">R2070</strain>
    </source>
</reference>
<evidence type="ECO:0000256" key="1">
    <source>
        <dbReference type="ARBA" id="ARBA00007553"/>
    </source>
</evidence>
<evidence type="ECO:0000256" key="3">
    <source>
        <dbReference type="SAM" id="SignalP"/>
    </source>
</evidence>
<dbReference type="Proteomes" id="UP000028504">
    <property type="component" value="Chromosome"/>
</dbReference>
<accession>A0ABN4DGU1</accession>